<evidence type="ECO:0000313" key="1">
    <source>
        <dbReference type="EMBL" id="KAG0660969.1"/>
    </source>
</evidence>
<dbReference type="InterPro" id="IPR031342">
    <property type="entry name" value="Mug163-like"/>
</dbReference>
<evidence type="ECO:0000313" key="2">
    <source>
        <dbReference type="Proteomes" id="UP000750334"/>
    </source>
</evidence>
<dbReference type="AlphaFoldDB" id="A0A9P6W160"/>
<dbReference type="OrthoDB" id="5329385at2759"/>
<dbReference type="Proteomes" id="UP000750334">
    <property type="component" value="Unassembled WGS sequence"/>
</dbReference>
<proteinExistence type="predicted"/>
<reference evidence="1 2" key="1">
    <citation type="submission" date="2020-11" db="EMBL/GenBank/DDBJ databases">
        <title>Kefir isolates.</title>
        <authorList>
            <person name="Marcisauskas S."/>
            <person name="Kim Y."/>
            <person name="Blasche S."/>
        </authorList>
    </citation>
    <scope>NUCLEOTIDE SEQUENCE [LARGE SCALE GENOMIC DNA]</scope>
    <source>
        <strain evidence="1 2">OG2</strain>
    </source>
</reference>
<accession>A0A9P6W160</accession>
<keyword evidence="2" id="KW-1185">Reference proteome</keyword>
<protein>
    <submittedName>
        <fullName evidence="1">Uncharacterized protein</fullName>
    </submittedName>
</protein>
<dbReference type="Pfam" id="PF17119">
    <property type="entry name" value="MMU163"/>
    <property type="match status" value="1"/>
</dbReference>
<dbReference type="EMBL" id="PUHR01000167">
    <property type="protein sequence ID" value="KAG0660969.1"/>
    <property type="molecule type" value="Genomic_DNA"/>
</dbReference>
<gene>
    <name evidence="1" type="ORF">C6P45_001445</name>
</gene>
<comment type="caution">
    <text evidence="1">The sequence shown here is derived from an EMBL/GenBank/DDBJ whole genome shotgun (WGS) entry which is preliminary data.</text>
</comment>
<name>A0A9P6W160_MAUEX</name>
<sequence length="277" mass="32231">MLTNNLKRTIIRSRKRCDYLLRCTVTRSSYSTATKFNNQNNNEQIANLGEITDYLVKDGIPNLLIHNYNDKYISDTMKLRLFPTLSYIPVINGKVKVNASLNALRLLLTTFILNHDTKHFHIHSIQNISSKDRDNISANTYAYYKNSEKLYVKWATCTPHEKCQDISDRDIGIQAHHRTRDGSIGKNDTSRHESLLDYILSPSQEKFNSSNIEKEYNNLLLKKENENGEPITRVLQGIFLFEFNKDNRQIEVQTIEDIELIDYKKKVKQHSPNFAIC</sequence>
<organism evidence="1 2">
    <name type="scientific">Maudiozyma exigua</name>
    <name type="common">Yeast</name>
    <name type="synonym">Kazachstania exigua</name>
    <dbReference type="NCBI Taxonomy" id="34358"/>
    <lineage>
        <taxon>Eukaryota</taxon>
        <taxon>Fungi</taxon>
        <taxon>Dikarya</taxon>
        <taxon>Ascomycota</taxon>
        <taxon>Saccharomycotina</taxon>
        <taxon>Saccharomycetes</taxon>
        <taxon>Saccharomycetales</taxon>
        <taxon>Saccharomycetaceae</taxon>
        <taxon>Maudiozyma</taxon>
    </lineage>
</organism>